<reference evidence="1 2" key="1">
    <citation type="submission" date="2008-11" db="EMBL/GenBank/DDBJ databases">
        <title>Draft genome sequence of Bacteroides pectinophilus (ATCC 43243).</title>
        <authorList>
            <person name="Sudarsanam P."/>
            <person name="Ley R."/>
            <person name="Guruge J."/>
            <person name="Turnbaugh P.J."/>
            <person name="Mahowald M."/>
            <person name="Liep D."/>
            <person name="Gordon J."/>
        </authorList>
    </citation>
    <scope>NUCLEOTIDE SEQUENCE [LARGE SCALE GENOMIC DNA]</scope>
    <source>
        <strain evidence="1 2">ATCC 43243</strain>
    </source>
</reference>
<dbReference type="EMBL" id="ABVQ01000037">
    <property type="protein sequence ID" value="EEC56051.1"/>
    <property type="molecule type" value="Genomic_DNA"/>
</dbReference>
<evidence type="ECO:0000313" key="2">
    <source>
        <dbReference type="Proteomes" id="UP000003136"/>
    </source>
</evidence>
<dbReference type="STRING" id="483218.BACPEC_02558"/>
<dbReference type="HOGENOM" id="CLU_2520736_0_0_9"/>
<comment type="caution">
    <text evidence="1">The sequence shown here is derived from an EMBL/GenBank/DDBJ whole genome shotgun (WGS) entry which is preliminary data.</text>
</comment>
<evidence type="ECO:0000313" key="1">
    <source>
        <dbReference type="EMBL" id="EEC56051.1"/>
    </source>
</evidence>
<gene>
    <name evidence="1" type="ORF">BACPEC_02558</name>
</gene>
<accession>B7AV10</accession>
<organism evidence="1 2">
    <name type="scientific">[Bacteroides] pectinophilus ATCC 43243</name>
    <dbReference type="NCBI Taxonomy" id="483218"/>
    <lineage>
        <taxon>Bacteria</taxon>
        <taxon>Bacillati</taxon>
        <taxon>Bacillota</taxon>
        <taxon>Clostridia</taxon>
        <taxon>Eubacteriales</taxon>
    </lineage>
</organism>
<dbReference type="AlphaFoldDB" id="B7AV10"/>
<keyword evidence="2" id="KW-1185">Reference proteome</keyword>
<proteinExistence type="predicted"/>
<dbReference type="Proteomes" id="UP000003136">
    <property type="component" value="Unassembled WGS sequence"/>
</dbReference>
<sequence>MRKGDDMDMNWQTMLHEAANASFEKDIEVRSAADNDAYSCVDLPKAKIRELSEKILHLPHQGIVLLFSRYCFRLSPQETEKFSK</sequence>
<protein>
    <submittedName>
        <fullName evidence="1">Uncharacterized protein</fullName>
    </submittedName>
</protein>
<name>B7AV10_9FIRM</name>
<reference evidence="1 2" key="2">
    <citation type="submission" date="2008-11" db="EMBL/GenBank/DDBJ databases">
        <authorList>
            <person name="Fulton L."/>
            <person name="Clifton S."/>
            <person name="Fulton B."/>
            <person name="Xu J."/>
            <person name="Minx P."/>
            <person name="Pepin K.H."/>
            <person name="Johnson M."/>
            <person name="Bhonagiri V."/>
            <person name="Nash W.E."/>
            <person name="Mardis E.R."/>
            <person name="Wilson R.K."/>
        </authorList>
    </citation>
    <scope>NUCLEOTIDE SEQUENCE [LARGE SCALE GENOMIC DNA]</scope>
    <source>
        <strain evidence="1 2">ATCC 43243</strain>
    </source>
</reference>